<feature type="compositionally biased region" description="Basic and acidic residues" evidence="1">
    <location>
        <begin position="2606"/>
        <end position="2621"/>
    </location>
</feature>
<feature type="compositionally biased region" description="Low complexity" evidence="1">
    <location>
        <begin position="174"/>
        <end position="189"/>
    </location>
</feature>
<feature type="region of interest" description="Disordered" evidence="1">
    <location>
        <begin position="1067"/>
        <end position="1089"/>
    </location>
</feature>
<feature type="compositionally biased region" description="Low complexity" evidence="1">
    <location>
        <begin position="198"/>
        <end position="212"/>
    </location>
</feature>
<feature type="compositionally biased region" description="Basic and acidic residues" evidence="1">
    <location>
        <begin position="1848"/>
        <end position="1879"/>
    </location>
</feature>
<feature type="region of interest" description="Disordered" evidence="1">
    <location>
        <begin position="793"/>
        <end position="951"/>
    </location>
</feature>
<feature type="compositionally biased region" description="Basic and acidic residues" evidence="1">
    <location>
        <begin position="2071"/>
        <end position="2088"/>
    </location>
</feature>
<gene>
    <name evidence="3" type="ORF">TGCAST_214990</name>
</gene>
<feature type="non-terminal residue" evidence="3">
    <location>
        <position position="1"/>
    </location>
</feature>
<feature type="compositionally biased region" description="Low complexity" evidence="1">
    <location>
        <begin position="1360"/>
        <end position="1384"/>
    </location>
</feature>
<feature type="compositionally biased region" description="Polar residues" evidence="1">
    <location>
        <begin position="1252"/>
        <end position="1269"/>
    </location>
</feature>
<name>A0A3R8AMI0_TOXGO</name>
<feature type="compositionally biased region" description="Polar residues" evidence="1">
    <location>
        <begin position="968"/>
        <end position="980"/>
    </location>
</feature>
<feature type="compositionally biased region" description="Basic and acidic residues" evidence="1">
    <location>
        <begin position="1504"/>
        <end position="1528"/>
    </location>
</feature>
<feature type="region of interest" description="Disordered" evidence="1">
    <location>
        <begin position="2143"/>
        <end position="2165"/>
    </location>
</feature>
<feature type="compositionally biased region" description="Basic and acidic residues" evidence="1">
    <location>
        <begin position="1895"/>
        <end position="1922"/>
    </location>
</feature>
<feature type="region of interest" description="Disordered" evidence="1">
    <location>
        <begin position="964"/>
        <end position="1046"/>
    </location>
</feature>
<dbReference type="EMBL" id="AHIV02001456">
    <property type="protein sequence ID" value="RQX69947.1"/>
    <property type="molecule type" value="Genomic_DNA"/>
</dbReference>
<feature type="compositionally biased region" description="Polar residues" evidence="1">
    <location>
        <begin position="591"/>
        <end position="603"/>
    </location>
</feature>
<evidence type="ECO:0000256" key="1">
    <source>
        <dbReference type="SAM" id="MobiDB-lite"/>
    </source>
</evidence>
<sequence>EPTAAATQAPDGGRFMGEHWVGVEYEGREAPWLLARRQRKDENGWASGVDDDPQLERAAVLMLLMQQQRGTVPHHAALTLPRSHAGDIGLPLAPPAGRAASEVLQAQGPSTNMARMMESVEFVEECRYRFRHSYGAYGAATTQRGSGARGFPGVSVGASGSGGAGASSVGGGSSASTPSHASALSSSFSNRRVPPPGSAGAPAGSHASSASAGAGGASGWRKSPFLFRSMNVVDPLHNGNNLARSVSETAFYRLLHAMKKGLQALTQVLASGDAARFRRLFLPNSYQLLDRIKSPDVAYPVLRPLITFPLVSPSRGRPALGVSLPRLPLDSARSDLHHPGQAPFASLPSLPKHAGASPGGRGADSEKRKRDHVQQFVCASAPASTHPPSVGASAGSDCLCRCHGHGADLMPASSSDADSDSRGNVKQGTSRRRRSLRRFSPSRGVAPAMSEGPPSRRSPQLASAAAAPPLAADAAPEKPSGARGKSEVEEVEEGSDSGDKVQNRKEAPPRKGGQHADASTPRDGEATEHRSLRGNRDQGAQTARMQEGSSGSGNSSSRRGSEEAARRPSIASPALKYSEPEVVDQRRNRRSSSLGSAGVTQPESAYHETCSGEAEKGGAVTASKRDDASPLVSALAPEQEEQDVDSETSHACSTASSRKDRTRGEEGDDGAASSSDDDWQSDSGLYDALLEEEKLSDPLTLGDLEAASLLDLCQLLRQPNSLPSHLVQSASSPSAFSVSDAAQAGKKADLGLEAAVTSEELAVRGDDVLGDICGLGVDVWRRRLEEIADFLNGVTSPGHRRPDDDGEDARTAPQRRRTREAPSQGDDGAVASEVEASTPDAEEAAKRVRDASTLTTDAAAGHPDGSSSLCKVAESGGRTSPEREGSAGAREGDSSPEGSGDSLESHERKGRRRRRGSTSSELSLHRTYAQSSQESSPVCAGAPNRPHPRLHLLLPLSSPRVYPFGPHSASSPPSLGSARTHSAPGADAAHVGSRPSLPQAEFCSLTGVPMGPGGASGDPAGSGSGGGASATPAGLPSRHASAPGTCPASVLGGQGVVVLNPAGPAGGSSSNPFGCSSSRSGAGPAAAGYASSGGPYGASHFLGSRRAAQTGTFVYSGAGLTLSGTALGDSAAPAAGNLGPGSSGHFRQAPFAQRAPHGAHSLASGPAGRPRRRSMSGALQSAVGEEAAAARGSHTGRNSMNAPRWSLAQATGMMGAPGSGFAGVPPALAPGGRSEKGEPGRREGGATPRKFLSSQSLGNSKQSLASSEKASFVAEKGPSLASAAQVAGLRRRSGGSQEAAGLGDSGADPSPGFSVGRFSSRSDGSSDASSETVPGPGPLAPFFASAAEGDSRANAWPAMSRSASGEVGAASRSRASSVLSSERSTGAAPGPLGRSWASVAHAAASLPNADLPGQSAGTLGHPAGGPGSTRAGDAKFKRSSSLAGAVGGPDPPREKASGTAASRGSDTQPLPDAFALRGGKILPNAGEAPCAGSAGSPLSGEAGGRPRETEDGRSWDRVEADKSSDKRASVQGLVTGLRQAPGADVGFQSASSGAHNWTDAGWASRNEGASGARPKDGTPSAEVSPRSGRTQQARETTWSSFCRSGDSPARQGDAGTSGGRGGDHDAAPGPPRSQSVPSHAPGAPNADDGDPGAEASAARAPKAIGMSGAGERQSGVAGGPQKAAPSKRAVRAHSDGGGGVWHCAQGDGAPSQGVLGRFESPVLDFSPDDTVSWPSLPCRSSGPLPSETGSSALSLPLGKGWRSSHGDAEPPETPAGQAGSERDGERPQKPAAWVVPVQLPSPLHTTQISSCAWGFEPAGVPASPSQLGRSEEGQKDPACGQEVGTPHEGPRQRPCEGAESVEETRGGTDAKGEPEEAYHMRTAYALARGPPAEGGARRQSRDEEEVRRREDPEEGALRKEAELGSPGSGEATSNASSWTQDSGLLREGVNKLSTGLPSPGIDDSVAPVILPSRFSAGLAAPAPVTIGAATALHAAPSFAAVAAGASTTGWSRKQWSPTSAVAARSSTTVTPVSEVEKSAAKAKHPVSGSSGRKSAGDREARCETGKNPSGGREEGDRCGFAGRGEKTNAPHGLEVGGTEKSPATSCAGPAAGASETAGLRCASRSLESSWLASDVSFPFPTSPFSAAASRDSAGSAEQAPPRNWASIVIRTPPKTTAAAGALGALGKDASPSSGSASAAPITQMSKGEREAAGHSKRRHCDDTTLGSKPRSEVVSLCDPGSQAAVASSAPKRPAEACVSSPSHQAAAPSEPSHMTEKKSGKEGQRERDEDAETGEKQQANPTLFGTFKEVHEQPSKPLLLLFPETLRKSLSGSGDSARDEETAPQASHDEATAPPASHNEVTAPPASHDEETPHRASHNEEPATLASSPQRPSRRPSVSEALESRKDQTKDVRDAPSSALHRGSRGDMEPKGEDRLPRGNCFQSSSSLTFRASARREEEKERGSWRGKNPHEERGVQERPPGVASPTEREARRFGDGESEGAGTTSGDAAAVGEPGGVLQCATPKTDRGLDWGRGDDYEAPQAFSRKAFFSSKARDVEEDVNWRSTPATPASPWGAAAGGAGDKRLHGFDPSPTAAPGALGFEETGTPKRGEDSRRSDARRNPTCVSLLSHGNSRRSSAAAGGLRGRGAEGHADESGKKETGQTDAASPGAQQGRLVRGAWTREALLQRPEVLSAMTPEERQLELEQSRQQFAELQESLMWKTATSKRDKKKASATNRRVERQLASLECLIGILSSMDSPAADVSGKASDVPAAKPTRPSSH</sequence>
<feature type="compositionally biased region" description="Basic and acidic residues" evidence="1">
    <location>
        <begin position="2454"/>
        <end position="2477"/>
    </location>
</feature>
<evidence type="ECO:0000313" key="3">
    <source>
        <dbReference type="EMBL" id="RQX69947.1"/>
    </source>
</evidence>
<protein>
    <recommendedName>
        <fullName evidence="2">PAP/OAS1 substrate-binding-related domain-containing protein</fullName>
    </recommendedName>
</protein>
<feature type="domain" description="PAP/OAS1 substrate-binding-related" evidence="2">
    <location>
        <begin position="221"/>
        <end position="271"/>
    </location>
</feature>
<feature type="region of interest" description="Disordered" evidence="1">
    <location>
        <begin position="2555"/>
        <end position="2678"/>
    </location>
</feature>
<accession>A0A3R8AMI0</accession>
<feature type="compositionally biased region" description="Basic and acidic residues" evidence="1">
    <location>
        <begin position="2054"/>
        <end position="2064"/>
    </location>
</feature>
<feature type="compositionally biased region" description="Basic and acidic residues" evidence="1">
    <location>
        <begin position="2647"/>
        <end position="2662"/>
    </location>
</feature>
<evidence type="ECO:0000259" key="2">
    <source>
        <dbReference type="Pfam" id="PF26180"/>
    </source>
</evidence>
<feature type="compositionally biased region" description="Basic and acidic residues" evidence="1">
    <location>
        <begin position="2273"/>
        <end position="2288"/>
    </location>
</feature>
<feature type="region of interest" description="Disordered" evidence="1">
    <location>
        <begin position="1814"/>
        <end position="1943"/>
    </location>
</feature>
<feature type="compositionally biased region" description="Basic and acidic residues" evidence="1">
    <location>
        <begin position="2336"/>
        <end position="2351"/>
    </location>
</feature>
<feature type="compositionally biased region" description="Basic and acidic residues" evidence="1">
    <location>
        <begin position="2402"/>
        <end position="2414"/>
    </location>
</feature>
<evidence type="ECO:0000313" key="4">
    <source>
        <dbReference type="Proteomes" id="UP000284452"/>
    </source>
</evidence>
<dbReference type="Pfam" id="PF26180">
    <property type="entry name" value="PAP-OAS1"/>
    <property type="match status" value="1"/>
</dbReference>
<feature type="compositionally biased region" description="Low complexity" evidence="1">
    <location>
        <begin position="2387"/>
        <end position="2399"/>
    </location>
</feature>
<feature type="compositionally biased region" description="Low complexity" evidence="1">
    <location>
        <begin position="547"/>
        <end position="558"/>
    </location>
</feature>
<dbReference type="InterPro" id="IPR058920">
    <property type="entry name" value="PAP-OAS1-bd-rel"/>
</dbReference>
<feature type="compositionally biased region" description="Basic and acidic residues" evidence="1">
    <location>
        <begin position="2424"/>
        <end position="2437"/>
    </location>
</feature>
<feature type="compositionally biased region" description="Basic and acidic residues" evidence="1">
    <location>
        <begin position="520"/>
        <end position="536"/>
    </location>
</feature>
<proteinExistence type="predicted"/>
<feature type="compositionally biased region" description="Basic and acidic residues" evidence="1">
    <location>
        <begin position="497"/>
        <end position="509"/>
    </location>
</feature>
<feature type="compositionally biased region" description="Low complexity" evidence="1">
    <location>
        <begin position="2145"/>
        <end position="2156"/>
    </location>
</feature>
<feature type="compositionally biased region" description="Basic and acidic residues" evidence="1">
    <location>
        <begin position="2525"/>
        <end position="2536"/>
    </location>
</feature>
<feature type="region of interest" description="Disordered" evidence="1">
    <location>
        <begin position="332"/>
        <end position="373"/>
    </location>
</feature>
<organism evidence="3 4">
    <name type="scientific">Toxoplasma gondii CAST</name>
    <dbReference type="NCBI Taxonomy" id="943122"/>
    <lineage>
        <taxon>Eukaryota</taxon>
        <taxon>Sar</taxon>
        <taxon>Alveolata</taxon>
        <taxon>Apicomplexa</taxon>
        <taxon>Conoidasida</taxon>
        <taxon>Coccidia</taxon>
        <taxon>Eucoccidiorida</taxon>
        <taxon>Eimeriorina</taxon>
        <taxon>Sarcocystidae</taxon>
        <taxon>Toxoplasma</taxon>
    </lineage>
</organism>
<feature type="compositionally biased region" description="Gly residues" evidence="1">
    <location>
        <begin position="1010"/>
        <end position="1028"/>
    </location>
</feature>
<feature type="region of interest" description="Disordered" evidence="1">
    <location>
        <begin position="2759"/>
        <end position="2782"/>
    </location>
</feature>
<feature type="compositionally biased region" description="Polar residues" evidence="1">
    <location>
        <begin position="2006"/>
        <end position="2031"/>
    </location>
</feature>
<feature type="compositionally biased region" description="Polar residues" evidence="1">
    <location>
        <begin position="1459"/>
        <end position="1468"/>
    </location>
</feature>
<feature type="region of interest" description="Disordered" evidence="1">
    <location>
        <begin position="2180"/>
        <end position="2536"/>
    </location>
</feature>
<feature type="region of interest" description="Disordered" evidence="1">
    <location>
        <begin position="159"/>
        <end position="215"/>
    </location>
</feature>
<feature type="region of interest" description="Disordered" evidence="1">
    <location>
        <begin position="411"/>
        <end position="685"/>
    </location>
</feature>
<feature type="compositionally biased region" description="Low complexity" evidence="1">
    <location>
        <begin position="453"/>
        <end position="474"/>
    </location>
</feature>
<feature type="compositionally biased region" description="Low complexity" evidence="1">
    <location>
        <begin position="1309"/>
        <end position="1330"/>
    </location>
</feature>
<comment type="caution">
    <text evidence="3">The sequence shown here is derived from an EMBL/GenBank/DDBJ whole genome shotgun (WGS) entry which is preliminary data.</text>
</comment>
<feature type="compositionally biased region" description="Basic and acidic residues" evidence="1">
    <location>
        <begin position="880"/>
        <end position="893"/>
    </location>
</feature>
<feature type="compositionally biased region" description="Polar residues" evidence="1">
    <location>
        <begin position="2441"/>
        <end position="2450"/>
    </location>
</feature>
<dbReference type="VEuPathDB" id="ToxoDB:TGCAST_214990"/>
<reference evidence="3 4" key="1">
    <citation type="submission" date="2017-10" db="EMBL/GenBank/DDBJ databases">
        <authorList>
            <person name="Sibley D."/>
            <person name="Venepally P."/>
            <person name="Karamycheva S."/>
            <person name="Hadjithomas M."/>
            <person name="Khan A."/>
            <person name="Brunk B."/>
            <person name="Roos D."/>
            <person name="Caler E."/>
            <person name="Lorenzi H."/>
        </authorList>
    </citation>
    <scope>NUCLEOTIDE SEQUENCE [LARGE SCALE GENOMIC DNA]</scope>
    <source>
        <strain evidence="3 4">CAST</strain>
    </source>
</reference>
<dbReference type="Proteomes" id="UP000284452">
    <property type="component" value="Unassembled WGS sequence"/>
</dbReference>
<feature type="compositionally biased region" description="Basic and acidic residues" evidence="1">
    <location>
        <begin position="1233"/>
        <end position="1244"/>
    </location>
</feature>
<feature type="compositionally biased region" description="Polar residues" evidence="1">
    <location>
        <begin position="1587"/>
        <end position="1602"/>
    </location>
</feature>
<feature type="region of interest" description="Disordered" evidence="1">
    <location>
        <begin position="2002"/>
        <end position="2119"/>
    </location>
</feature>
<feature type="compositionally biased region" description="Polar residues" evidence="1">
    <location>
        <begin position="1930"/>
        <end position="1942"/>
    </location>
</feature>
<feature type="region of interest" description="Disordered" evidence="1">
    <location>
        <begin position="1407"/>
        <end position="1798"/>
    </location>
</feature>
<feature type="compositionally biased region" description="Gly residues" evidence="1">
    <location>
        <begin position="159"/>
        <end position="173"/>
    </location>
</feature>
<feature type="compositionally biased region" description="Low complexity" evidence="1">
    <location>
        <begin position="2630"/>
        <end position="2642"/>
    </location>
</feature>
<feature type="compositionally biased region" description="Basic and acidic residues" evidence="1">
    <location>
        <begin position="2367"/>
        <end position="2381"/>
    </location>
</feature>
<feature type="compositionally biased region" description="Basic and acidic residues" evidence="1">
    <location>
        <begin position="2487"/>
        <end position="2496"/>
    </location>
</feature>
<feature type="compositionally biased region" description="Low complexity" evidence="1">
    <location>
        <begin position="2180"/>
        <end position="2200"/>
    </location>
</feature>
<feature type="region of interest" description="Disordered" evidence="1">
    <location>
        <begin position="1153"/>
        <end position="1394"/>
    </location>
</feature>